<feature type="transmembrane region" description="Helical" evidence="7">
    <location>
        <begin position="61"/>
        <end position="82"/>
    </location>
</feature>
<accession>A0A1M5P349</accession>
<dbReference type="InterPro" id="IPR038430">
    <property type="entry name" value="NDAH_ubi_oxred_su3_sf"/>
</dbReference>
<feature type="transmembrane region" description="Helical" evidence="7">
    <location>
        <begin position="6"/>
        <end position="29"/>
    </location>
</feature>
<name>A0A1M5P349_9FIRM</name>
<evidence type="ECO:0000313" key="10">
    <source>
        <dbReference type="Proteomes" id="UP000242329"/>
    </source>
</evidence>
<keyword evidence="10" id="KW-1185">Reference proteome</keyword>
<gene>
    <name evidence="7" type="primary">nuoA</name>
    <name evidence="9" type="ORF">SAMN02745221_01358</name>
</gene>
<keyword evidence="7 8" id="KW-0520">NAD</keyword>
<dbReference type="AlphaFoldDB" id="A0A1M5P349"/>
<dbReference type="GO" id="GO:0008137">
    <property type="term" value="F:NADH dehydrogenase (ubiquinone) activity"/>
    <property type="evidence" value="ECO:0007669"/>
    <property type="project" value="InterPro"/>
</dbReference>
<keyword evidence="7 8" id="KW-0874">Quinone</keyword>
<dbReference type="Gene3D" id="1.20.58.1610">
    <property type="entry name" value="NADH:ubiquinone/plastoquinone oxidoreductase, chain 3"/>
    <property type="match status" value="1"/>
</dbReference>
<dbReference type="GO" id="GO:0050136">
    <property type="term" value="F:NADH dehydrogenase (quinone) (non-electrogenic) activity"/>
    <property type="evidence" value="ECO:0007669"/>
    <property type="project" value="UniProtKB-UniRule"/>
</dbReference>
<dbReference type="EC" id="7.1.1.-" evidence="7"/>
<evidence type="ECO:0000256" key="4">
    <source>
        <dbReference type="ARBA" id="ARBA00022692"/>
    </source>
</evidence>
<evidence type="ECO:0000256" key="1">
    <source>
        <dbReference type="ARBA" id="ARBA00004141"/>
    </source>
</evidence>
<evidence type="ECO:0000256" key="2">
    <source>
        <dbReference type="ARBA" id="ARBA00008472"/>
    </source>
</evidence>
<evidence type="ECO:0000256" key="8">
    <source>
        <dbReference type="RuleBase" id="RU003639"/>
    </source>
</evidence>
<dbReference type="PANTHER" id="PTHR11058:SF9">
    <property type="entry name" value="NADH-UBIQUINONE OXIDOREDUCTASE CHAIN 3"/>
    <property type="match status" value="1"/>
</dbReference>
<comment type="similarity">
    <text evidence="2 7 8">Belongs to the complex I subunit 3 family.</text>
</comment>
<sequence>MLTDYATIGLFFLLAISFPLAALGLAALVRPRSYFNREKMMPYECGVDTKGKTWVRFKVNYFLYALVFLAFEVETIFLFPWAVKFNCLGLFAFIEMIIFLIILLVGLLYAWKEGALEWY</sequence>
<evidence type="ECO:0000256" key="6">
    <source>
        <dbReference type="ARBA" id="ARBA00023136"/>
    </source>
</evidence>
<evidence type="ECO:0000256" key="3">
    <source>
        <dbReference type="ARBA" id="ARBA00022448"/>
    </source>
</evidence>
<organism evidence="9 10">
    <name type="scientific">Thermosyntropha lipolytica DSM 11003</name>
    <dbReference type="NCBI Taxonomy" id="1123382"/>
    <lineage>
        <taxon>Bacteria</taxon>
        <taxon>Bacillati</taxon>
        <taxon>Bacillota</taxon>
        <taxon>Clostridia</taxon>
        <taxon>Eubacteriales</taxon>
        <taxon>Syntrophomonadaceae</taxon>
        <taxon>Thermosyntropha</taxon>
    </lineage>
</organism>
<evidence type="ECO:0000256" key="7">
    <source>
        <dbReference type="HAMAP-Rule" id="MF_01394"/>
    </source>
</evidence>
<comment type="subunit">
    <text evidence="7">NDH-1 is composed of 14 different subunits. Subunits NuoA, H, J, K, L, M, N constitute the membrane sector of the complex.</text>
</comment>
<dbReference type="GO" id="GO:0030964">
    <property type="term" value="C:NADH dehydrogenase complex"/>
    <property type="evidence" value="ECO:0007669"/>
    <property type="project" value="TreeGrafter"/>
</dbReference>
<dbReference type="InterPro" id="IPR000440">
    <property type="entry name" value="NADH_UbQ/plastoQ_OxRdtase_su3"/>
</dbReference>
<keyword evidence="7" id="KW-1003">Cell membrane</keyword>
<dbReference type="Proteomes" id="UP000242329">
    <property type="component" value="Unassembled WGS sequence"/>
</dbReference>
<keyword evidence="3 7" id="KW-0813">Transport</keyword>
<dbReference type="HAMAP" id="MF_01394">
    <property type="entry name" value="NDH1_NuoA"/>
    <property type="match status" value="1"/>
</dbReference>
<dbReference type="OrthoDB" id="9791970at2"/>
<dbReference type="EMBL" id="FQWY01000020">
    <property type="protein sequence ID" value="SHG96246.1"/>
    <property type="molecule type" value="Genomic_DNA"/>
</dbReference>
<dbReference type="GO" id="GO:0005886">
    <property type="term" value="C:plasma membrane"/>
    <property type="evidence" value="ECO:0007669"/>
    <property type="project" value="UniProtKB-SubCell"/>
</dbReference>
<dbReference type="STRING" id="1123382.SAMN02745221_01358"/>
<dbReference type="InterPro" id="IPR023043">
    <property type="entry name" value="NAD(P)H_OxRDtase_bac/plastid"/>
</dbReference>
<keyword evidence="6 7" id="KW-0472">Membrane</keyword>
<keyword evidence="7" id="KW-1278">Translocase</keyword>
<dbReference type="GO" id="GO:0048038">
    <property type="term" value="F:quinone binding"/>
    <property type="evidence" value="ECO:0007669"/>
    <property type="project" value="UniProtKB-KW"/>
</dbReference>
<dbReference type="Pfam" id="PF00507">
    <property type="entry name" value="Oxidored_q4"/>
    <property type="match status" value="1"/>
</dbReference>
<dbReference type="RefSeq" id="WP_073091933.1">
    <property type="nucleotide sequence ID" value="NZ_FQWY01000020.1"/>
</dbReference>
<protein>
    <recommendedName>
        <fullName evidence="7">NADH-quinone oxidoreductase subunit A</fullName>
        <ecNumber evidence="7">7.1.1.-</ecNumber>
    </recommendedName>
    <alternativeName>
        <fullName evidence="7">NADH dehydrogenase I subunit A</fullName>
    </alternativeName>
    <alternativeName>
        <fullName evidence="7">NDH-1 subunit A</fullName>
    </alternativeName>
    <alternativeName>
        <fullName evidence="7">NUO1</fullName>
    </alternativeName>
</protein>
<comment type="catalytic activity">
    <reaction evidence="7 8">
        <text>a quinone + NADH + 5 H(+)(in) = a quinol + NAD(+) + 4 H(+)(out)</text>
        <dbReference type="Rhea" id="RHEA:57888"/>
        <dbReference type="ChEBI" id="CHEBI:15378"/>
        <dbReference type="ChEBI" id="CHEBI:24646"/>
        <dbReference type="ChEBI" id="CHEBI:57540"/>
        <dbReference type="ChEBI" id="CHEBI:57945"/>
        <dbReference type="ChEBI" id="CHEBI:132124"/>
    </reaction>
</comment>
<reference evidence="10" key="1">
    <citation type="submission" date="2016-11" db="EMBL/GenBank/DDBJ databases">
        <authorList>
            <person name="Varghese N."/>
            <person name="Submissions S."/>
        </authorList>
    </citation>
    <scope>NUCLEOTIDE SEQUENCE [LARGE SCALE GENOMIC DNA]</scope>
    <source>
        <strain evidence="10">DSM 11003</strain>
    </source>
</reference>
<feature type="transmembrane region" description="Helical" evidence="7">
    <location>
        <begin position="88"/>
        <end position="111"/>
    </location>
</feature>
<evidence type="ECO:0000313" key="9">
    <source>
        <dbReference type="EMBL" id="SHG96246.1"/>
    </source>
</evidence>
<keyword evidence="5 7" id="KW-1133">Transmembrane helix</keyword>
<keyword evidence="4 7" id="KW-0812">Transmembrane</keyword>
<proteinExistence type="inferred from homology"/>
<comment type="subcellular location">
    <subcellularLocation>
        <location evidence="7 8">Cell membrane</location>
        <topology evidence="7 8">Multi-pass membrane protein</topology>
    </subcellularLocation>
    <subcellularLocation>
        <location evidence="1">Membrane</location>
        <topology evidence="1">Multi-pass membrane protein</topology>
    </subcellularLocation>
</comment>
<comment type="function">
    <text evidence="7">NDH-1 shuttles electrons from NADH, via FMN and iron-sulfur (Fe-S) centers, to quinones in the respiratory chain. The immediate electron acceptor for the enzyme in this species is believed to be a menaquinone. Couples the redox reaction to proton translocation (for every two electrons transferred, four hydrogen ions are translocated across the cytoplasmic membrane), and thus conserves the redox energy in a proton gradient.</text>
</comment>
<dbReference type="PANTHER" id="PTHR11058">
    <property type="entry name" value="NADH-UBIQUINONE OXIDOREDUCTASE CHAIN 3"/>
    <property type="match status" value="1"/>
</dbReference>
<evidence type="ECO:0000256" key="5">
    <source>
        <dbReference type="ARBA" id="ARBA00022989"/>
    </source>
</evidence>